<dbReference type="GO" id="GO:0005886">
    <property type="term" value="C:plasma membrane"/>
    <property type="evidence" value="ECO:0007669"/>
    <property type="project" value="UniProtKB-SubCell"/>
</dbReference>
<dbReference type="PIRSF" id="PIRSF026649">
    <property type="entry name" value="MsbB"/>
    <property type="match status" value="1"/>
</dbReference>
<dbReference type="InterPro" id="IPR004960">
    <property type="entry name" value="LipA_acyltrans"/>
</dbReference>
<dbReference type="Pfam" id="PF03279">
    <property type="entry name" value="Lip_A_acyltrans"/>
    <property type="match status" value="1"/>
</dbReference>
<feature type="region of interest" description="Disordered" evidence="7">
    <location>
        <begin position="300"/>
        <end position="321"/>
    </location>
</feature>
<evidence type="ECO:0000256" key="1">
    <source>
        <dbReference type="ARBA" id="ARBA00004533"/>
    </source>
</evidence>
<keyword evidence="5" id="KW-0472">Membrane</keyword>
<reference evidence="8 9" key="1">
    <citation type="journal article" date="2010" name="Nature">
        <title>Nitrite-driven anaerobic methane oxidation by oxygenic bacteria.</title>
        <authorList>
            <person name="Ettwig K.F."/>
            <person name="Butler M.K."/>
            <person name="Le Paslier D."/>
            <person name="Pelletier E."/>
            <person name="Mangenot S."/>
            <person name="Kuypers M.M.M."/>
            <person name="Schreiber F."/>
            <person name="Dutilh B.E."/>
            <person name="Zedelius J."/>
            <person name="de Beer D."/>
            <person name="Gloerich J."/>
            <person name="Wessels H.J.C.T."/>
            <person name="van Allen T."/>
            <person name="Luesken F."/>
            <person name="Wu M."/>
            <person name="van de Pas-Schoonen K.T."/>
            <person name="Op den Camp H.J.M."/>
            <person name="Janssen-Megens E.M."/>
            <person name="Francoijs K-J."/>
            <person name="Stunnenberg H."/>
            <person name="Weissenbach J."/>
            <person name="Jetten M.S.M."/>
            <person name="Strous M."/>
        </authorList>
    </citation>
    <scope>NUCLEOTIDE SEQUENCE [LARGE SCALE GENOMIC DNA]</scope>
</reference>
<dbReference type="EMBL" id="FP565575">
    <property type="protein sequence ID" value="CBE68700.1"/>
    <property type="molecule type" value="Genomic_DNA"/>
</dbReference>
<dbReference type="PATRIC" id="fig|671143.5.peg.1447"/>
<evidence type="ECO:0000256" key="3">
    <source>
        <dbReference type="ARBA" id="ARBA00022519"/>
    </source>
</evidence>
<evidence type="ECO:0000256" key="7">
    <source>
        <dbReference type="SAM" id="MobiDB-lite"/>
    </source>
</evidence>
<dbReference type="CDD" id="cd07984">
    <property type="entry name" value="LPLAT_LABLAT-like"/>
    <property type="match status" value="1"/>
</dbReference>
<dbReference type="KEGG" id="mox:DAMO_1642"/>
<dbReference type="PANTHER" id="PTHR30606">
    <property type="entry name" value="LIPID A BIOSYNTHESIS LAUROYL ACYLTRANSFERASE"/>
    <property type="match status" value="1"/>
</dbReference>
<evidence type="ECO:0000256" key="4">
    <source>
        <dbReference type="ARBA" id="ARBA00022679"/>
    </source>
</evidence>
<dbReference type="HOGENOM" id="CLU_049421_4_0_0"/>
<evidence type="ECO:0000313" key="9">
    <source>
        <dbReference type="Proteomes" id="UP000006898"/>
    </source>
</evidence>
<dbReference type="STRING" id="671143.DAMO_1642"/>
<name>D5MG19_METO1</name>
<proteinExistence type="predicted"/>
<dbReference type="eggNOG" id="COG1560">
    <property type="taxonomic scope" value="Bacteria"/>
</dbReference>
<sequence>MKSRSHGGVAAYLEYLLVAGFAKGLFHLPSSLAYSIGEGLGAALYRVDHKHRLIAQDNLRQAFSGEHSPREITELARLTFINLGRTVIETCRIPKIDRENFRQFIRIEGYEHFHEAKRRGKGIIYITAHLGSWELLPLASALMGEPLAIVTRPLDNPYLDKVITRFRAAWGTRVLAKKLVMPTLVQALFRGESVGILMDQNITWKEGVFVDFFGRPACTALAPALLALRTDASVLPAAIVRCGRDRHIILVEKEIPLIRTGHLRADVVANTASFTRAIEALVRKAPAQWLWVHRRWKTQPRAESPTPDTRHPTPYTRHPKP</sequence>
<dbReference type="PANTHER" id="PTHR30606:SF10">
    <property type="entry name" value="PHOSPHATIDYLINOSITOL MANNOSIDE ACYLTRANSFERASE"/>
    <property type="match status" value="1"/>
</dbReference>
<dbReference type="GO" id="GO:0016746">
    <property type="term" value="F:acyltransferase activity"/>
    <property type="evidence" value="ECO:0007669"/>
    <property type="project" value="UniProtKB-KW"/>
</dbReference>
<evidence type="ECO:0000256" key="6">
    <source>
        <dbReference type="ARBA" id="ARBA00023315"/>
    </source>
</evidence>
<keyword evidence="6 8" id="KW-0012">Acyltransferase</keyword>
<evidence type="ECO:0000256" key="2">
    <source>
        <dbReference type="ARBA" id="ARBA00022475"/>
    </source>
</evidence>
<dbReference type="GO" id="GO:0009247">
    <property type="term" value="P:glycolipid biosynthetic process"/>
    <property type="evidence" value="ECO:0007669"/>
    <property type="project" value="UniProtKB-ARBA"/>
</dbReference>
<gene>
    <name evidence="8" type="ORF">DAMO_1642</name>
</gene>
<organism evidence="8 9">
    <name type="scientific">Methylomirabilis oxygeniifera</name>
    <dbReference type="NCBI Taxonomy" id="671143"/>
    <lineage>
        <taxon>Bacteria</taxon>
        <taxon>Candidatus Methylomirabilota</taxon>
        <taxon>Candidatus Methylomirabilia</taxon>
        <taxon>Candidatus Methylomirabilales</taxon>
        <taxon>Candidatus Methylomirabilaceae</taxon>
        <taxon>Candidatus Methylomirabilis</taxon>
    </lineage>
</organism>
<dbReference type="Proteomes" id="UP000006898">
    <property type="component" value="Chromosome"/>
</dbReference>
<evidence type="ECO:0000256" key="5">
    <source>
        <dbReference type="ARBA" id="ARBA00023136"/>
    </source>
</evidence>
<protein>
    <submittedName>
        <fullName evidence="8">Lipid A biosynthesis acyltransferase</fullName>
    </submittedName>
</protein>
<keyword evidence="3" id="KW-0997">Cell inner membrane</keyword>
<accession>D5MG19</accession>
<evidence type="ECO:0000313" key="8">
    <source>
        <dbReference type="EMBL" id="CBE68700.1"/>
    </source>
</evidence>
<dbReference type="AlphaFoldDB" id="D5MG19"/>
<keyword evidence="4 8" id="KW-0808">Transferase</keyword>
<keyword evidence="2" id="KW-1003">Cell membrane</keyword>
<comment type="subcellular location">
    <subcellularLocation>
        <location evidence="1">Cell inner membrane</location>
    </subcellularLocation>
</comment>